<keyword evidence="5 6" id="KW-0472">Membrane</keyword>
<proteinExistence type="predicted"/>
<accession>A0ABV5KKF7</accession>
<dbReference type="EMBL" id="JBHMDO010000008">
    <property type="protein sequence ID" value="MFB9325061.1"/>
    <property type="molecule type" value="Genomic_DNA"/>
</dbReference>
<name>A0ABV5KKF7_9BACL</name>
<dbReference type="Proteomes" id="UP001589747">
    <property type="component" value="Unassembled WGS sequence"/>
</dbReference>
<evidence type="ECO:0000256" key="3">
    <source>
        <dbReference type="ARBA" id="ARBA00022692"/>
    </source>
</evidence>
<evidence type="ECO:0000256" key="6">
    <source>
        <dbReference type="SAM" id="Phobius"/>
    </source>
</evidence>
<keyword evidence="8" id="KW-1185">Reference proteome</keyword>
<evidence type="ECO:0000313" key="8">
    <source>
        <dbReference type="Proteomes" id="UP001589747"/>
    </source>
</evidence>
<keyword evidence="2" id="KW-1003">Cell membrane</keyword>
<feature type="transmembrane region" description="Helical" evidence="6">
    <location>
        <begin position="304"/>
        <end position="324"/>
    </location>
</feature>
<feature type="transmembrane region" description="Helical" evidence="6">
    <location>
        <begin position="90"/>
        <end position="110"/>
    </location>
</feature>
<keyword evidence="3 6" id="KW-0812">Transmembrane</keyword>
<keyword evidence="4 6" id="KW-1133">Transmembrane helix</keyword>
<comment type="subcellular location">
    <subcellularLocation>
        <location evidence="1">Cell membrane</location>
        <topology evidence="1">Multi-pass membrane protein</topology>
    </subcellularLocation>
</comment>
<feature type="transmembrane region" description="Helical" evidence="6">
    <location>
        <begin position="330"/>
        <end position="351"/>
    </location>
</feature>
<evidence type="ECO:0000256" key="2">
    <source>
        <dbReference type="ARBA" id="ARBA00022475"/>
    </source>
</evidence>
<feature type="transmembrane region" description="Helical" evidence="6">
    <location>
        <begin position="462"/>
        <end position="484"/>
    </location>
</feature>
<dbReference type="InterPro" id="IPR050833">
    <property type="entry name" value="Poly_Biosynth_Transport"/>
</dbReference>
<evidence type="ECO:0000256" key="1">
    <source>
        <dbReference type="ARBA" id="ARBA00004651"/>
    </source>
</evidence>
<reference evidence="7 8" key="1">
    <citation type="submission" date="2024-09" db="EMBL/GenBank/DDBJ databases">
        <authorList>
            <person name="Sun Q."/>
            <person name="Mori K."/>
        </authorList>
    </citation>
    <scope>NUCLEOTIDE SEQUENCE [LARGE SCALE GENOMIC DNA]</scope>
    <source>
        <strain evidence="7 8">TISTR 2452</strain>
    </source>
</reference>
<feature type="transmembrane region" description="Helical" evidence="6">
    <location>
        <begin position="396"/>
        <end position="420"/>
    </location>
</feature>
<evidence type="ECO:0000256" key="4">
    <source>
        <dbReference type="ARBA" id="ARBA00022989"/>
    </source>
</evidence>
<dbReference type="PANTHER" id="PTHR30250:SF26">
    <property type="entry name" value="PSMA PROTEIN"/>
    <property type="match status" value="1"/>
</dbReference>
<feature type="transmembrane region" description="Helical" evidence="6">
    <location>
        <begin position="432"/>
        <end position="456"/>
    </location>
</feature>
<feature type="transmembrane region" description="Helical" evidence="6">
    <location>
        <begin position="247"/>
        <end position="264"/>
    </location>
</feature>
<organism evidence="7 8">
    <name type="scientific">Paenibacillus aurantiacus</name>
    <dbReference type="NCBI Taxonomy" id="1936118"/>
    <lineage>
        <taxon>Bacteria</taxon>
        <taxon>Bacillati</taxon>
        <taxon>Bacillota</taxon>
        <taxon>Bacilli</taxon>
        <taxon>Bacillales</taxon>
        <taxon>Paenibacillaceae</taxon>
        <taxon>Paenibacillus</taxon>
    </lineage>
</organism>
<protein>
    <submittedName>
        <fullName evidence="7">Lipopolysaccharide biosynthesis protein</fullName>
    </submittedName>
</protein>
<evidence type="ECO:0000313" key="7">
    <source>
        <dbReference type="EMBL" id="MFB9325061.1"/>
    </source>
</evidence>
<feature type="transmembrane region" description="Helical" evidence="6">
    <location>
        <begin position="372"/>
        <end position="390"/>
    </location>
</feature>
<feature type="transmembrane region" description="Helical" evidence="6">
    <location>
        <begin position="179"/>
        <end position="201"/>
    </location>
</feature>
<dbReference type="PANTHER" id="PTHR30250">
    <property type="entry name" value="PST FAMILY PREDICTED COLANIC ACID TRANSPORTER"/>
    <property type="match status" value="1"/>
</dbReference>
<gene>
    <name evidence="7" type="ORF">ACFFSY_03880</name>
</gene>
<comment type="caution">
    <text evidence="7">The sequence shown here is derived from an EMBL/GenBank/DDBJ whole genome shotgun (WGS) entry which is preliminary data.</text>
</comment>
<feature type="transmembrane region" description="Helical" evidence="6">
    <location>
        <begin position="7"/>
        <end position="26"/>
    </location>
</feature>
<feature type="transmembrane region" description="Helical" evidence="6">
    <location>
        <begin position="46"/>
        <end position="69"/>
    </location>
</feature>
<evidence type="ECO:0000256" key="5">
    <source>
        <dbReference type="ARBA" id="ARBA00023136"/>
    </source>
</evidence>
<sequence length="518" mass="56809">MRVKSSLLNISAGLGNQLIITALSFLSRSVFIGTLGIEYLGVNGLFTSMLAMLSLAEAGIGSSIIYSLYKPVADRDEERILRLMRLYRTAYRAIAFVVLGLGLALIPFLHLVVGKTDVEHLYVIYGVFLMNTVLPYFFQYKQSFLNVSQKGYIVTGVYSVSQIVSTALKIAILTYTGNYILFLVADCVITLLTSVLLAILVERQYPFLKKGPQGALDAETKAGIIKNVKAIVLQNIGMYIVLSSDSIIISAFVSLTAVGLYANYKMLIEISRTFLNQIFNNLYHSIGNLVAEANGEKVYRIYKVTMLMGFWLYSLLAIAMLLLIEPFLNAWLGQGFLLEAGVLPVLMLLFMERGMRNSIATVKTTAGIFHQDRFAPIIQGGISLAASLALVKILGIAGVFLGSLIGAVAVPFWLTPALVYRHVFQRPARDYFVRYAGYMAVGAAAYGAARYVIGWIGGEGMLAVALQAILVVATVNAVYLAVFFRTAEFRYIRSLIGGLAARLPFRAKSAKTWGEIKS</sequence>
<dbReference type="RefSeq" id="WP_377490165.1">
    <property type="nucleotide sequence ID" value="NZ_JBHMDO010000008.1"/>
</dbReference>
<feature type="transmembrane region" description="Helical" evidence="6">
    <location>
        <begin position="122"/>
        <end position="140"/>
    </location>
</feature>